<evidence type="ECO:0000313" key="2">
    <source>
        <dbReference type="EMBL" id="SDQ61289.1"/>
    </source>
</evidence>
<protein>
    <submittedName>
        <fullName evidence="2">Uncharacterized protein</fullName>
    </submittedName>
</protein>
<keyword evidence="3" id="KW-1185">Reference proteome</keyword>
<gene>
    <name evidence="2" type="ORF">SAMN04489842_1337</name>
</gene>
<dbReference type="OrthoDB" id="206330at2157"/>
<evidence type="ECO:0000256" key="1">
    <source>
        <dbReference type="SAM" id="Coils"/>
    </source>
</evidence>
<dbReference type="STRING" id="1095778.SAMN04489842_1337"/>
<keyword evidence="1" id="KW-0175">Coiled coil</keyword>
<sequence>MYRRSVISSLAVLSAGALAGCLGGSCTGGTDVRFEPVDAATIADREATNDFEETPAVMADLATRALAGEEPTIEVTHRSPLGWLGYVHWNGAFYEITTKTVAEGQVAGPEYELSRNREMDDEELAGVDALSYAVLPTHDRRRVDEAVDYNAERVETMGFSISTVAGYLEADDQDASVLAAGVDEPYLEIEGSYVELERLGEGTTTAKQLRYGRERVADDVEAFADYVLDRRGAELPELSDDARALLAEAREEDGRVNVCESGYEDEEGDEEAMEARREAVEELRTILSDLEAQDESPDRIDYVRYEDEWYRLSLSGWAV</sequence>
<accession>A0A1H1CB38</accession>
<evidence type="ECO:0000313" key="3">
    <source>
        <dbReference type="Proteomes" id="UP000198848"/>
    </source>
</evidence>
<dbReference type="AlphaFoldDB" id="A0A1H1CB38"/>
<name>A0A1H1CB38_NATTX</name>
<reference evidence="3" key="1">
    <citation type="submission" date="2016-10" db="EMBL/GenBank/DDBJ databases">
        <authorList>
            <person name="Varghese N."/>
            <person name="Submissions S."/>
        </authorList>
    </citation>
    <scope>NUCLEOTIDE SEQUENCE [LARGE SCALE GENOMIC DNA]</scope>
    <source>
        <strain evidence="3">DSM 24767</strain>
    </source>
</reference>
<feature type="coiled-coil region" evidence="1">
    <location>
        <begin position="263"/>
        <end position="293"/>
    </location>
</feature>
<dbReference type="Proteomes" id="UP000198848">
    <property type="component" value="Unassembled WGS sequence"/>
</dbReference>
<dbReference type="PROSITE" id="PS51257">
    <property type="entry name" value="PROKAR_LIPOPROTEIN"/>
    <property type="match status" value="1"/>
</dbReference>
<proteinExistence type="predicted"/>
<dbReference type="EMBL" id="FNLC01000001">
    <property type="protein sequence ID" value="SDQ61289.1"/>
    <property type="molecule type" value="Genomic_DNA"/>
</dbReference>
<dbReference type="RefSeq" id="WP_139169246.1">
    <property type="nucleotide sequence ID" value="NZ_FNLC01000001.1"/>
</dbReference>
<organism evidence="2 3">
    <name type="scientific">Natronobacterium texcoconense</name>
    <dbReference type="NCBI Taxonomy" id="1095778"/>
    <lineage>
        <taxon>Archaea</taxon>
        <taxon>Methanobacteriati</taxon>
        <taxon>Methanobacteriota</taxon>
        <taxon>Stenosarchaea group</taxon>
        <taxon>Halobacteria</taxon>
        <taxon>Halobacteriales</taxon>
        <taxon>Natrialbaceae</taxon>
        <taxon>Natronobacterium</taxon>
    </lineage>
</organism>